<name>A0AAW9CZJ9_BURTH</name>
<dbReference type="EMBL" id="QXCT01000002">
    <property type="protein sequence ID" value="MDW9254533.1"/>
    <property type="molecule type" value="Genomic_DNA"/>
</dbReference>
<feature type="compositionally biased region" description="Low complexity" evidence="1">
    <location>
        <begin position="304"/>
        <end position="317"/>
    </location>
</feature>
<dbReference type="GO" id="GO:0016788">
    <property type="term" value="F:hydrolase activity, acting on ester bonds"/>
    <property type="evidence" value="ECO:0007669"/>
    <property type="project" value="UniProtKB-ARBA"/>
</dbReference>
<accession>A0AAW9CZJ9</accession>
<dbReference type="InterPro" id="IPR036514">
    <property type="entry name" value="SGNH_hydro_sf"/>
</dbReference>
<dbReference type="AlphaFoldDB" id="A0AAW9CZJ9"/>
<dbReference type="InterPro" id="IPR013830">
    <property type="entry name" value="SGNH_hydro"/>
</dbReference>
<evidence type="ECO:0000313" key="3">
    <source>
        <dbReference type="EMBL" id="MDW9254533.1"/>
    </source>
</evidence>
<dbReference type="Proteomes" id="UP001272137">
    <property type="component" value="Unassembled WGS sequence"/>
</dbReference>
<gene>
    <name evidence="3" type="ORF">C7S16_3677</name>
</gene>
<sequence length="352" mass="38040">MGYHFATAALGPLLLAQGRHVRRVTPRLAEADGPRSGVDGAGPPLRLLVLGDSAAAGVGVPTQSDALAGQLVRALAPFHRVEWRLLARTGATTRDLLDWLDAEPAAHFDAVVTSLGVNDVTDGVPPSRWRDAQAALVERLTTRFGAAHVILTAVPPMHRLPALPQPLRWYLGLRARRLNAVLSHWAAAQPACEFLRIDMPLTRDAMAAGGRDAVADDGRLTRHDVRVPAPGSCIDDSSTIAAVRWNTDARASFPNGRAFASRRSRRRAAAPRSRGRPSESAMSGRPPRPRHRTTASKEASNEIAPPTVVAPSAACPPAVRPRRARRTFGFRTPCPFGQRRRQAVPPRFVMPQ</sequence>
<organism evidence="3 4">
    <name type="scientific">Burkholderia thailandensis</name>
    <dbReference type="NCBI Taxonomy" id="57975"/>
    <lineage>
        <taxon>Bacteria</taxon>
        <taxon>Pseudomonadati</taxon>
        <taxon>Pseudomonadota</taxon>
        <taxon>Betaproteobacteria</taxon>
        <taxon>Burkholderiales</taxon>
        <taxon>Burkholderiaceae</taxon>
        <taxon>Burkholderia</taxon>
        <taxon>pseudomallei group</taxon>
    </lineage>
</organism>
<proteinExistence type="predicted"/>
<comment type="caution">
    <text evidence="3">The sequence shown here is derived from an EMBL/GenBank/DDBJ whole genome shotgun (WGS) entry which is preliminary data.</text>
</comment>
<protein>
    <submittedName>
        <fullName evidence="3">GDSL-like Lipase/Acylhydrolase family protein</fullName>
    </submittedName>
</protein>
<evidence type="ECO:0000259" key="2">
    <source>
        <dbReference type="Pfam" id="PF13472"/>
    </source>
</evidence>
<dbReference type="SUPFAM" id="SSF52266">
    <property type="entry name" value="SGNH hydrolase"/>
    <property type="match status" value="1"/>
</dbReference>
<dbReference type="Gene3D" id="3.40.50.1110">
    <property type="entry name" value="SGNH hydrolase"/>
    <property type="match status" value="1"/>
</dbReference>
<dbReference type="CDD" id="cd01836">
    <property type="entry name" value="FeeA_FeeB_like"/>
    <property type="match status" value="1"/>
</dbReference>
<dbReference type="Pfam" id="PF13472">
    <property type="entry name" value="Lipase_GDSL_2"/>
    <property type="match status" value="1"/>
</dbReference>
<evidence type="ECO:0000256" key="1">
    <source>
        <dbReference type="SAM" id="MobiDB-lite"/>
    </source>
</evidence>
<feature type="domain" description="SGNH hydrolase-type esterase" evidence="2">
    <location>
        <begin position="49"/>
        <end position="214"/>
    </location>
</feature>
<feature type="region of interest" description="Disordered" evidence="1">
    <location>
        <begin position="256"/>
        <end position="352"/>
    </location>
</feature>
<feature type="compositionally biased region" description="Basic residues" evidence="1">
    <location>
        <begin position="260"/>
        <end position="275"/>
    </location>
</feature>
<evidence type="ECO:0000313" key="4">
    <source>
        <dbReference type="Proteomes" id="UP001272137"/>
    </source>
</evidence>
<reference evidence="3" key="1">
    <citation type="submission" date="2018-08" db="EMBL/GenBank/DDBJ databases">
        <title>Identification of Burkholderia cepacia strains that express a Burkholderia pseudomallei-like capsular polysaccharide.</title>
        <authorList>
            <person name="Burtnick M.N."/>
            <person name="Vongsouvath M."/>
            <person name="Newton P."/>
            <person name="Wuthiekanun V."/>
            <person name="Limmathurotsakul D."/>
            <person name="Brett P.J."/>
            <person name="Chantratita N."/>
            <person name="Dance D.A."/>
        </authorList>
    </citation>
    <scope>NUCLEOTIDE SEQUENCE</scope>
    <source>
        <strain evidence="3">SBXCC001</strain>
    </source>
</reference>